<comment type="catalytic activity">
    <reaction evidence="8">
        <text>L-seryl-[protein] + ATP = O-phospho-L-seryl-[protein] + ADP + H(+)</text>
        <dbReference type="Rhea" id="RHEA:17989"/>
        <dbReference type="Rhea" id="RHEA-COMP:9863"/>
        <dbReference type="Rhea" id="RHEA-COMP:11604"/>
        <dbReference type="ChEBI" id="CHEBI:15378"/>
        <dbReference type="ChEBI" id="CHEBI:29999"/>
        <dbReference type="ChEBI" id="CHEBI:30616"/>
        <dbReference type="ChEBI" id="CHEBI:83421"/>
        <dbReference type="ChEBI" id="CHEBI:456216"/>
        <dbReference type="EC" id="2.7.11.1"/>
    </reaction>
</comment>
<reference evidence="12" key="2">
    <citation type="journal article" date="2015" name="Genome Announc.">
        <title>Draft Genome Sequence of Filamentous Marine Cyanobacterium Lyngbya confervoides Strain BDU141951.</title>
        <authorList>
            <person name="Chandrababunaidu M.M."/>
            <person name="Sen D."/>
            <person name="Tripathy S."/>
        </authorList>
    </citation>
    <scope>NUCLEOTIDE SEQUENCE</scope>
    <source>
        <strain evidence="12">BDU141951</strain>
    </source>
</reference>
<gene>
    <name evidence="12" type="ORF">QQ91_011315</name>
</gene>
<dbReference type="InterPro" id="IPR000719">
    <property type="entry name" value="Prot_kinase_dom"/>
</dbReference>
<evidence type="ECO:0000256" key="1">
    <source>
        <dbReference type="ARBA" id="ARBA00012513"/>
    </source>
</evidence>
<keyword evidence="10" id="KW-1133">Transmembrane helix</keyword>
<dbReference type="CDD" id="cd14014">
    <property type="entry name" value="STKc_PknB_like"/>
    <property type="match status" value="1"/>
</dbReference>
<reference evidence="12" key="1">
    <citation type="submission" date="2014-11" db="EMBL/GenBank/DDBJ databases">
        <authorList>
            <person name="Malar M.C."/>
            <person name="Sen D."/>
            <person name="Tripathy S."/>
        </authorList>
    </citation>
    <scope>NUCLEOTIDE SEQUENCE</scope>
    <source>
        <strain evidence="12">BDU141951</strain>
    </source>
</reference>
<evidence type="ECO:0000313" key="12">
    <source>
        <dbReference type="EMBL" id="NEV67706.1"/>
    </source>
</evidence>
<dbReference type="GO" id="GO:0004674">
    <property type="term" value="F:protein serine/threonine kinase activity"/>
    <property type="evidence" value="ECO:0007669"/>
    <property type="project" value="UniProtKB-KW"/>
</dbReference>
<dbReference type="Pfam" id="PF00069">
    <property type="entry name" value="Pkinase"/>
    <property type="match status" value="1"/>
</dbReference>
<evidence type="ECO:0000256" key="10">
    <source>
        <dbReference type="SAM" id="Phobius"/>
    </source>
</evidence>
<organism evidence="12">
    <name type="scientific">Lyngbya confervoides BDU141951</name>
    <dbReference type="NCBI Taxonomy" id="1574623"/>
    <lineage>
        <taxon>Bacteria</taxon>
        <taxon>Bacillati</taxon>
        <taxon>Cyanobacteriota</taxon>
        <taxon>Cyanophyceae</taxon>
        <taxon>Oscillatoriophycideae</taxon>
        <taxon>Oscillatoriales</taxon>
        <taxon>Microcoleaceae</taxon>
        <taxon>Lyngbya</taxon>
    </lineage>
</organism>
<comment type="catalytic activity">
    <reaction evidence="7">
        <text>L-threonyl-[protein] + ATP = O-phospho-L-threonyl-[protein] + ADP + H(+)</text>
        <dbReference type="Rhea" id="RHEA:46608"/>
        <dbReference type="Rhea" id="RHEA-COMP:11060"/>
        <dbReference type="Rhea" id="RHEA-COMP:11605"/>
        <dbReference type="ChEBI" id="CHEBI:15378"/>
        <dbReference type="ChEBI" id="CHEBI:30013"/>
        <dbReference type="ChEBI" id="CHEBI:30616"/>
        <dbReference type="ChEBI" id="CHEBI:61977"/>
        <dbReference type="ChEBI" id="CHEBI:456216"/>
        <dbReference type="EC" id="2.7.11.1"/>
    </reaction>
</comment>
<sequence>MHDPQTIGTLIQSRYKILDVLGRGGSGITYRAEDTFTGRQVALKELSLKGLSDWKKLELFEREAQVLKDLDHPAIPDYVDYFQVDTADNRQFYIAQKIAEGRSLAELVAAGDRFSETEVERIAAEVLEVLQYLHGLNPPIIHRDIKPQNLIRGTDGRIYLVDFGAVQMAYREATAFGSTVVGTYGYMAPEQFRGQAYPATDLYGLGATLLHLLTHQNPADLPQKRLQIDFRPYVTVTEPFADWLEGLLEPLLEDRFTSASQAFDQLTRPALLPRRRSQRGHTGTLQHLPSDSKVKLSRSRRRLSLRLPPVGLNRGETGGMAFLALILNGFMLMWTGGAILGGAPIIFVLFSVPFWVVGIGMLWALLHALAGVVVLEVRGDRYRLTQQLLGWKRQYEGATRDLYSAELVTAYSQNDRPVKTITLKIGTRTHKFGTAYSDAEKAWVATEIQAFIQDQRDES</sequence>
<dbReference type="AlphaFoldDB" id="A0A0C1V668"/>
<dbReference type="SUPFAM" id="SSF56112">
    <property type="entry name" value="Protein kinase-like (PK-like)"/>
    <property type="match status" value="1"/>
</dbReference>
<evidence type="ECO:0000256" key="7">
    <source>
        <dbReference type="ARBA" id="ARBA00047899"/>
    </source>
</evidence>
<feature type="transmembrane region" description="Helical" evidence="10">
    <location>
        <begin position="354"/>
        <end position="375"/>
    </location>
</feature>
<evidence type="ECO:0000256" key="9">
    <source>
        <dbReference type="SAM" id="MobiDB-lite"/>
    </source>
</evidence>
<keyword evidence="6" id="KW-0067">ATP-binding</keyword>
<keyword evidence="10" id="KW-0812">Transmembrane</keyword>
<protein>
    <recommendedName>
        <fullName evidence="1">non-specific serine/threonine protein kinase</fullName>
        <ecNumber evidence="1">2.7.11.1</ecNumber>
    </recommendedName>
</protein>
<evidence type="ECO:0000256" key="3">
    <source>
        <dbReference type="ARBA" id="ARBA00022679"/>
    </source>
</evidence>
<evidence type="ECO:0000256" key="5">
    <source>
        <dbReference type="ARBA" id="ARBA00022777"/>
    </source>
</evidence>
<evidence type="ECO:0000256" key="4">
    <source>
        <dbReference type="ARBA" id="ARBA00022741"/>
    </source>
</evidence>
<feature type="compositionally biased region" description="Polar residues" evidence="9">
    <location>
        <begin position="280"/>
        <end position="289"/>
    </location>
</feature>
<keyword evidence="2 12" id="KW-0723">Serine/threonine-protein kinase</keyword>
<dbReference type="PROSITE" id="PS50011">
    <property type="entry name" value="PROTEIN_KINASE_DOM"/>
    <property type="match status" value="1"/>
</dbReference>
<dbReference type="GO" id="GO:0005524">
    <property type="term" value="F:ATP binding"/>
    <property type="evidence" value="ECO:0007669"/>
    <property type="project" value="UniProtKB-UniRule"/>
</dbReference>
<dbReference type="EMBL" id="JTHE02000003">
    <property type="protein sequence ID" value="NEV67706.1"/>
    <property type="molecule type" value="Genomic_DNA"/>
</dbReference>
<comment type="caution">
    <text evidence="12">The sequence shown here is derived from an EMBL/GenBank/DDBJ whole genome shotgun (WGS) entry which is preliminary data.</text>
</comment>
<keyword evidence="5 12" id="KW-0418">Kinase</keyword>
<keyword evidence="10" id="KW-0472">Membrane</keyword>
<dbReference type="Gene3D" id="1.10.510.10">
    <property type="entry name" value="Transferase(Phosphotransferase) domain 1"/>
    <property type="match status" value="1"/>
</dbReference>
<dbReference type="InterPro" id="IPR011009">
    <property type="entry name" value="Kinase-like_dom_sf"/>
</dbReference>
<evidence type="ECO:0000256" key="2">
    <source>
        <dbReference type="ARBA" id="ARBA00022527"/>
    </source>
</evidence>
<evidence type="ECO:0000256" key="8">
    <source>
        <dbReference type="ARBA" id="ARBA00048679"/>
    </source>
</evidence>
<dbReference type="SMART" id="SM00220">
    <property type="entry name" value="S_TKc"/>
    <property type="match status" value="1"/>
</dbReference>
<dbReference type="EC" id="2.7.11.1" evidence="1"/>
<reference evidence="12" key="3">
    <citation type="submission" date="2020-02" db="EMBL/GenBank/DDBJ databases">
        <authorList>
            <person name="Sarangi A.N."/>
            <person name="Ghosh S."/>
            <person name="Mukherjee M."/>
            <person name="Tripathy S."/>
        </authorList>
    </citation>
    <scope>NUCLEOTIDE SEQUENCE</scope>
    <source>
        <strain evidence="12">BDU141951</strain>
    </source>
</reference>
<dbReference type="InterPro" id="IPR017441">
    <property type="entry name" value="Protein_kinase_ATP_BS"/>
</dbReference>
<dbReference type="PANTHER" id="PTHR24363">
    <property type="entry name" value="SERINE/THREONINE PROTEIN KINASE"/>
    <property type="match status" value="1"/>
</dbReference>
<accession>A0A0C1V668</accession>
<keyword evidence="3" id="KW-0808">Transferase</keyword>
<dbReference type="PANTHER" id="PTHR24363:SF0">
    <property type="entry name" value="SERINE_THREONINE KINASE LIKE DOMAIN CONTAINING 1"/>
    <property type="match status" value="1"/>
</dbReference>
<feature type="region of interest" description="Disordered" evidence="9">
    <location>
        <begin position="276"/>
        <end position="297"/>
    </location>
</feature>
<feature type="domain" description="Protein kinase" evidence="11">
    <location>
        <begin position="15"/>
        <end position="271"/>
    </location>
</feature>
<feature type="transmembrane region" description="Helical" evidence="10">
    <location>
        <begin position="322"/>
        <end position="348"/>
    </location>
</feature>
<evidence type="ECO:0000259" key="11">
    <source>
        <dbReference type="PROSITE" id="PS50011"/>
    </source>
</evidence>
<proteinExistence type="predicted"/>
<dbReference type="PROSITE" id="PS00107">
    <property type="entry name" value="PROTEIN_KINASE_ATP"/>
    <property type="match status" value="1"/>
</dbReference>
<evidence type="ECO:0000256" key="6">
    <source>
        <dbReference type="ARBA" id="ARBA00022840"/>
    </source>
</evidence>
<name>A0A0C1V668_9CYAN</name>
<keyword evidence="4" id="KW-0547">Nucleotide-binding</keyword>